<dbReference type="AlphaFoldDB" id="A0A6J7ALD2"/>
<evidence type="ECO:0000313" key="8">
    <source>
        <dbReference type="EMBL" id="CAB5074282.1"/>
    </source>
</evidence>
<evidence type="ECO:0000313" key="3">
    <source>
        <dbReference type="EMBL" id="CAB4788354.1"/>
    </source>
</evidence>
<reference evidence="4" key="1">
    <citation type="submission" date="2020-05" db="EMBL/GenBank/DDBJ databases">
        <authorList>
            <person name="Chiriac C."/>
            <person name="Salcher M."/>
            <person name="Ghai R."/>
            <person name="Kavagutti S V."/>
        </authorList>
    </citation>
    <scope>NUCLEOTIDE SEQUENCE</scope>
</reference>
<accession>A0A6J7ALD2</accession>
<dbReference type="EMBL" id="CAFBOC010000027">
    <property type="protein sequence ID" value="CAB4986604.1"/>
    <property type="molecule type" value="Genomic_DNA"/>
</dbReference>
<dbReference type="EMBL" id="CAFBNH010000011">
    <property type="protein sequence ID" value="CAB4954201.1"/>
    <property type="molecule type" value="Genomic_DNA"/>
</dbReference>
<organism evidence="4">
    <name type="scientific">freshwater metagenome</name>
    <dbReference type="NCBI Taxonomy" id="449393"/>
    <lineage>
        <taxon>unclassified sequences</taxon>
        <taxon>metagenomes</taxon>
        <taxon>ecological metagenomes</taxon>
    </lineage>
</organism>
<dbReference type="EMBL" id="CAFBQX010000007">
    <property type="protein sequence ID" value="CAB5074282.1"/>
    <property type="molecule type" value="Genomic_DNA"/>
</dbReference>
<evidence type="ECO:0000313" key="2">
    <source>
        <dbReference type="EMBL" id="CAB4732100.1"/>
    </source>
</evidence>
<dbReference type="EMBL" id="CAFABH010000040">
    <property type="protein sequence ID" value="CAB4833278.1"/>
    <property type="molecule type" value="Genomic_DNA"/>
</dbReference>
<evidence type="ECO:0000313" key="6">
    <source>
        <dbReference type="EMBL" id="CAB4954201.1"/>
    </source>
</evidence>
<dbReference type="EMBL" id="CAEZZW010000010">
    <property type="protein sequence ID" value="CAB4788354.1"/>
    <property type="molecule type" value="Genomic_DNA"/>
</dbReference>
<dbReference type="EMBL" id="CAFBLD010000006">
    <property type="protein sequence ID" value="CAB4870714.1"/>
    <property type="molecule type" value="Genomic_DNA"/>
</dbReference>
<protein>
    <submittedName>
        <fullName evidence="4">Unannotated protein</fullName>
    </submittedName>
</protein>
<evidence type="ECO:0000313" key="4">
    <source>
        <dbReference type="EMBL" id="CAB4833278.1"/>
    </source>
</evidence>
<dbReference type="EMBL" id="CAEZYM010000015">
    <property type="protein sequence ID" value="CAB4732100.1"/>
    <property type="molecule type" value="Genomic_DNA"/>
</dbReference>
<dbReference type="EMBL" id="CAESAE010000011">
    <property type="protein sequence ID" value="CAB4344729.1"/>
    <property type="molecule type" value="Genomic_DNA"/>
</dbReference>
<gene>
    <name evidence="2" type="ORF">UFOPK2718_01321</name>
    <name evidence="3" type="ORF">UFOPK2936_01458</name>
    <name evidence="4" type="ORF">UFOPK3174_01450</name>
    <name evidence="5" type="ORF">UFOPK3328_01040</name>
    <name evidence="6" type="ORF">UFOPK3779_01433</name>
    <name evidence="7" type="ORF">UFOPK3913_01514</name>
    <name evidence="1" type="ORF">UFOPK4107_01440</name>
    <name evidence="8" type="ORF">UFOPK4403_01069</name>
</gene>
<sequence length="37" mass="3645">MVLALSLIVPVTVGESPAKEKAVIALAGLAAVVTVTL</sequence>
<evidence type="ECO:0000313" key="1">
    <source>
        <dbReference type="EMBL" id="CAB4344729.1"/>
    </source>
</evidence>
<proteinExistence type="predicted"/>
<name>A0A6J7ALD2_9ZZZZ</name>
<evidence type="ECO:0000313" key="5">
    <source>
        <dbReference type="EMBL" id="CAB4870714.1"/>
    </source>
</evidence>
<evidence type="ECO:0000313" key="7">
    <source>
        <dbReference type="EMBL" id="CAB4986604.1"/>
    </source>
</evidence>